<keyword evidence="2" id="KW-1185">Reference proteome</keyword>
<gene>
    <name evidence="1" type="ORF">SAMN02745245_01198</name>
</gene>
<dbReference type="Proteomes" id="UP000184032">
    <property type="component" value="Unassembled WGS sequence"/>
</dbReference>
<dbReference type="RefSeq" id="WP_073184677.1">
    <property type="nucleotide sequence ID" value="NZ_FQXI01000007.1"/>
</dbReference>
<dbReference type="STRING" id="1120995.SAMN02745245_01198"/>
<protein>
    <submittedName>
        <fullName evidence="1">Uncharacterized protein</fullName>
    </submittedName>
</protein>
<evidence type="ECO:0000313" key="2">
    <source>
        <dbReference type="Proteomes" id="UP000184032"/>
    </source>
</evidence>
<dbReference type="AlphaFoldDB" id="A0A1M5SI37"/>
<reference evidence="1 2" key="1">
    <citation type="submission" date="2016-11" db="EMBL/GenBank/DDBJ databases">
        <authorList>
            <person name="Jaros S."/>
            <person name="Januszkiewicz K."/>
            <person name="Wedrychowicz H."/>
        </authorList>
    </citation>
    <scope>NUCLEOTIDE SEQUENCE [LARGE SCALE GENOMIC DNA]</scope>
    <source>
        <strain evidence="1 2">DSM 21120</strain>
    </source>
</reference>
<proteinExistence type="predicted"/>
<organism evidence="1 2">
    <name type="scientific">Anaerosphaera aminiphila DSM 21120</name>
    <dbReference type="NCBI Taxonomy" id="1120995"/>
    <lineage>
        <taxon>Bacteria</taxon>
        <taxon>Bacillati</taxon>
        <taxon>Bacillota</taxon>
        <taxon>Tissierellia</taxon>
        <taxon>Tissierellales</taxon>
        <taxon>Peptoniphilaceae</taxon>
        <taxon>Anaerosphaera</taxon>
    </lineage>
</organism>
<accession>A0A1M5SI37</accession>
<name>A0A1M5SI37_9FIRM</name>
<evidence type="ECO:0000313" key="1">
    <source>
        <dbReference type="EMBL" id="SHH37938.1"/>
    </source>
</evidence>
<sequence length="215" mass="25236">MNIIKIEGISELYPEPIEGTSEWYYCKGSKDYFCDLYEAEEIVKSGKDFSGMTCHLIHYPEGTVYSPFKLQENRYIEGPVWDNGKLYFLSVDFNIQRIQIYSYLPNVEIIELIKELPLGIVKDCYNLMLKVSPITLTRDENEGILEIIWPNNREIQVGPTETLLFRDGDDLYLSEWHENPEYNENVIVRDLKTGKIKEKQPGYLCRLPDGVYWRI</sequence>
<dbReference type="EMBL" id="FQXI01000007">
    <property type="protein sequence ID" value="SHH37938.1"/>
    <property type="molecule type" value="Genomic_DNA"/>
</dbReference>
<dbReference type="OrthoDB" id="2038298at2"/>